<keyword evidence="1" id="KW-0328">Glycosyltransferase</keyword>
<dbReference type="EMBL" id="CP066310">
    <property type="protein sequence ID" value="QQE90049.1"/>
    <property type="molecule type" value="Genomic_DNA"/>
</dbReference>
<evidence type="ECO:0000313" key="6">
    <source>
        <dbReference type="Proteomes" id="UP000596192"/>
    </source>
</evidence>
<reference evidence="5 6" key="1">
    <citation type="submission" date="2020-12" db="EMBL/GenBank/DDBJ databases">
        <title>Genomic Analysis and Response surface optimization of nitrogen-fixing conditions for A. chroococcum strain HR1, Isolation from rhizosphere soil.</title>
        <authorList>
            <person name="Li J."/>
            <person name="Yang H."/>
            <person name="Liu H."/>
            <person name="Wang C."/>
            <person name="Tian Y."/>
            <person name="Lu X.Y."/>
        </authorList>
    </citation>
    <scope>NUCLEOTIDE SEQUENCE [LARGE SCALE GENOMIC DNA]</scope>
    <source>
        <strain evidence="5 6">HR1</strain>
    </source>
</reference>
<dbReference type="SUPFAM" id="SSF53448">
    <property type="entry name" value="Nucleotide-diphospho-sugar transferases"/>
    <property type="match status" value="1"/>
</dbReference>
<feature type="domain" description="Glycosyl transferase family 1" evidence="3">
    <location>
        <begin position="734"/>
        <end position="904"/>
    </location>
</feature>
<organism evidence="5 6">
    <name type="scientific">Azotobacter chroococcum</name>
    <dbReference type="NCBI Taxonomy" id="353"/>
    <lineage>
        <taxon>Bacteria</taxon>
        <taxon>Pseudomonadati</taxon>
        <taxon>Pseudomonadota</taxon>
        <taxon>Gammaproteobacteria</taxon>
        <taxon>Pseudomonadales</taxon>
        <taxon>Pseudomonadaceae</taxon>
        <taxon>Azotobacter</taxon>
    </lineage>
</organism>
<dbReference type="CDD" id="cd03801">
    <property type="entry name" value="GT4_PimA-like"/>
    <property type="match status" value="1"/>
</dbReference>
<evidence type="ECO:0000259" key="4">
    <source>
        <dbReference type="Pfam" id="PF00535"/>
    </source>
</evidence>
<dbReference type="Gene3D" id="3.90.550.10">
    <property type="entry name" value="Spore Coat Polysaccharide Biosynthesis Protein SpsA, Chain A"/>
    <property type="match status" value="1"/>
</dbReference>
<evidence type="ECO:0000256" key="2">
    <source>
        <dbReference type="ARBA" id="ARBA00022679"/>
    </source>
</evidence>
<dbReference type="Pfam" id="PF00535">
    <property type="entry name" value="Glycos_transf_2"/>
    <property type="match status" value="1"/>
</dbReference>
<name>A0AAP9YIJ7_9GAMM</name>
<dbReference type="InterPro" id="IPR007739">
    <property type="entry name" value="RgpF"/>
</dbReference>
<evidence type="ECO:0000313" key="5">
    <source>
        <dbReference type="EMBL" id="QQE90049.1"/>
    </source>
</evidence>
<dbReference type="Proteomes" id="UP000596192">
    <property type="component" value="Chromosome"/>
</dbReference>
<dbReference type="GO" id="GO:1901135">
    <property type="term" value="P:carbohydrate derivative metabolic process"/>
    <property type="evidence" value="ECO:0007669"/>
    <property type="project" value="UniProtKB-ARBA"/>
</dbReference>
<dbReference type="GO" id="GO:0016757">
    <property type="term" value="F:glycosyltransferase activity"/>
    <property type="evidence" value="ECO:0007669"/>
    <property type="project" value="UniProtKB-KW"/>
</dbReference>
<dbReference type="Gene3D" id="3.40.50.2000">
    <property type="entry name" value="Glycogen Phosphorylase B"/>
    <property type="match status" value="2"/>
</dbReference>
<dbReference type="SUPFAM" id="SSF53756">
    <property type="entry name" value="UDP-Glycosyltransferase/glycogen phosphorylase"/>
    <property type="match status" value="1"/>
</dbReference>
<evidence type="ECO:0000259" key="3">
    <source>
        <dbReference type="Pfam" id="PF00534"/>
    </source>
</evidence>
<dbReference type="PANTHER" id="PTHR12526">
    <property type="entry name" value="GLYCOSYLTRANSFERASE"/>
    <property type="match status" value="1"/>
</dbReference>
<gene>
    <name evidence="5" type="ORF">GKQ51_06980</name>
</gene>
<dbReference type="InterPro" id="IPR001296">
    <property type="entry name" value="Glyco_trans_1"/>
</dbReference>
<dbReference type="Pfam" id="PF05045">
    <property type="entry name" value="RgpF"/>
    <property type="match status" value="1"/>
</dbReference>
<keyword evidence="2" id="KW-0808">Transferase</keyword>
<dbReference type="CDD" id="cd04184">
    <property type="entry name" value="GT2_RfbC_Mx_like"/>
    <property type="match status" value="1"/>
</dbReference>
<evidence type="ECO:0000256" key="1">
    <source>
        <dbReference type="ARBA" id="ARBA00022676"/>
    </source>
</evidence>
<dbReference type="InterPro" id="IPR001173">
    <property type="entry name" value="Glyco_trans_2-like"/>
</dbReference>
<sequence length="1196" mass="136280">MKAEKDLDPSYNLPGNHLRKGNAALRSGQYSLAIEHYNRAKLELPEIAATIDMNLELARRKLAVLGHNGLIIAPSADEAGDQHLIEQHKRIIKESLLFDEAFYVNEYPDIRNCESPLEHYLLFGGIEGRAASENFDSLRYLENNPNVFDQNINPLIHYLTIGRFRNQEAYKYERKISTQQTSNSPLDELKLLQSSHFFDKNHYLEKYPDVATSQYSPEEHFLLLGGREGREASKYFNCAAYLEAYDDVKRSGINPLIHYLMFGQKERRVAFESELEISSFLTATRSKKTVLLDNLPTPAKTDYKRHRCALLIHAFYFDVFQEIFSQAKDLPFSKIIVTTTEENHEQICSFLAEHWPGNYRVSIIRENKGRDIAPFLNDNVDNLFDFDFVCKVHTKKSPHLDIFGNKWKRHLIDNLIGSRATFEKVLSLFIHNPQLGIAYPEPMVGTNNCDWAANKKLGLEIFSKLGIEVSEAELEQLDYPPATMFWFRPQALKTIFHSYAYADFPKEPIHFDGTLAHALERTLNYVCRKNGYSVLEYISMATLTDAEFKEAVIFDWLENSQDQEKFIVVSHEATNTGAPKTALSLLNALKARNKSCLTILLNGGEQEPLFSNYGPVINYNGQPLRESLLKILLENKDIKVICNTVVSYRAAKFFQSINLPVISLVHEFISSGHFSDEMFATLIENSDQVIYPADFVLQDTLDNIPVDASKIEIMPQGIYNDAFPLGERAECRKSLIKELGIPEDSFIVLGCGTVESRKGVDILVQTAKHIFSNMAAHNLHFMWVGKATEQDDFYLDCLRELSSSELLKNNFHFMGAHTKVDRFFLAADLFALPSRYDPFPGVVLEAMAADLPIICFDGTTGVHEAFEDNVGGFVCKHLNHVDMASRIIALYKNQELAQAMGTRNQAKVRHRYNFGRYTDRILEKFAAMAQPTPSENKFSFVVPVFNTPPNYLQKMIQSVLRQTYSNFELCIADGSTSELTRTLINYYVALDPRIKCQAIKENKGIAENTNAAIALATGEYLCLLDHDDVLPKTALQEVYDCIVQYAPDIIYTDEDKIDENGLNHFAPVKKPSFDISLLEKYNYITHLLTIRKSFFEEHILKLEACYDGAQDYDLILRCMEKTRKIQHIPKILYHWRVFENSTSKGTSASKNYAVDAGKRALEAHLERIGRAAKVSLDTRDFRYVINEEIKSGVANA</sequence>
<dbReference type="InterPro" id="IPR029044">
    <property type="entry name" value="Nucleotide-diphossugar_trans"/>
</dbReference>
<dbReference type="PANTHER" id="PTHR12526:SF629">
    <property type="entry name" value="TEICHURONIC ACID BIOSYNTHESIS GLYCOSYLTRANSFERASE TUAH-RELATED"/>
    <property type="match status" value="1"/>
</dbReference>
<dbReference type="Pfam" id="PF00534">
    <property type="entry name" value="Glycos_transf_1"/>
    <property type="match status" value="1"/>
</dbReference>
<proteinExistence type="predicted"/>
<protein>
    <submittedName>
        <fullName evidence="5">Glycosyltransferase</fullName>
    </submittedName>
</protein>
<feature type="domain" description="Glycosyltransferase 2-like" evidence="4">
    <location>
        <begin position="939"/>
        <end position="1059"/>
    </location>
</feature>
<dbReference type="RefSeq" id="WP_198867528.1">
    <property type="nucleotide sequence ID" value="NZ_CP066310.1"/>
</dbReference>
<accession>A0AAP9YIJ7</accession>
<dbReference type="AlphaFoldDB" id="A0AAP9YIJ7"/>